<dbReference type="GO" id="GO:0015031">
    <property type="term" value="P:protein transport"/>
    <property type="evidence" value="ECO:0007669"/>
    <property type="project" value="UniProtKB-KW"/>
</dbReference>
<dbReference type="Proteomes" id="UP000318288">
    <property type="component" value="Unassembled WGS sequence"/>
</dbReference>
<dbReference type="InterPro" id="IPR003400">
    <property type="entry name" value="ExbD"/>
</dbReference>
<organism evidence="9 10">
    <name type="scientific">Rubripirellula tenax</name>
    <dbReference type="NCBI Taxonomy" id="2528015"/>
    <lineage>
        <taxon>Bacteria</taxon>
        <taxon>Pseudomonadati</taxon>
        <taxon>Planctomycetota</taxon>
        <taxon>Planctomycetia</taxon>
        <taxon>Pirellulales</taxon>
        <taxon>Pirellulaceae</taxon>
        <taxon>Rubripirellula</taxon>
    </lineage>
</organism>
<dbReference type="GO" id="GO:0005886">
    <property type="term" value="C:plasma membrane"/>
    <property type="evidence" value="ECO:0007669"/>
    <property type="project" value="UniProtKB-SubCell"/>
</dbReference>
<reference evidence="9 10" key="1">
    <citation type="submission" date="2019-02" db="EMBL/GenBank/DDBJ databases">
        <title>Deep-cultivation of Planctomycetes and their phenomic and genomic characterization uncovers novel biology.</title>
        <authorList>
            <person name="Wiegand S."/>
            <person name="Jogler M."/>
            <person name="Boedeker C."/>
            <person name="Pinto D."/>
            <person name="Vollmers J."/>
            <person name="Rivas-Marin E."/>
            <person name="Kohn T."/>
            <person name="Peeters S.H."/>
            <person name="Heuer A."/>
            <person name="Rast P."/>
            <person name="Oberbeckmann S."/>
            <person name="Bunk B."/>
            <person name="Jeske O."/>
            <person name="Meyerdierks A."/>
            <person name="Storesund J.E."/>
            <person name="Kallscheuer N."/>
            <person name="Luecker S."/>
            <person name="Lage O.M."/>
            <person name="Pohl T."/>
            <person name="Merkel B.J."/>
            <person name="Hornburger P."/>
            <person name="Mueller R.-W."/>
            <person name="Bruemmer F."/>
            <person name="Labrenz M."/>
            <person name="Spormann A.M."/>
            <person name="Op Den Camp H."/>
            <person name="Overmann J."/>
            <person name="Amann R."/>
            <person name="Jetten M.S.M."/>
            <person name="Mascher T."/>
            <person name="Medema M.H."/>
            <person name="Devos D.P."/>
            <person name="Kaster A.-K."/>
            <person name="Ovreas L."/>
            <person name="Rohde M."/>
            <person name="Galperin M.Y."/>
            <person name="Jogler C."/>
        </authorList>
    </citation>
    <scope>NUCLEOTIDE SEQUENCE [LARGE SCALE GENOMIC DNA]</scope>
    <source>
        <strain evidence="9 10">Poly51</strain>
    </source>
</reference>
<sequence length="187" mass="20743">MVYRSVPPVLVLDRVRDSMTKREALMLASAAGVRLLETKMDSPKRPNCDGSELDMTPMVDVTFLMLIFFMVTASFSLQKSIQMPRQQSDAPSPSIDPMTVDQLESVEVQIDDRGNFLLLGPNWERETPSKQSLLGSLSDAMVGASGDMRLIVRVHEDAKLKSLVDCLDAGTIAGYSQMQVSQFFHLD</sequence>
<evidence type="ECO:0000256" key="4">
    <source>
        <dbReference type="ARBA" id="ARBA00022692"/>
    </source>
</evidence>
<dbReference type="PANTHER" id="PTHR30558">
    <property type="entry name" value="EXBD MEMBRANE COMPONENT OF PMF-DRIVEN MACROMOLECULE IMPORT SYSTEM"/>
    <property type="match status" value="1"/>
</dbReference>
<evidence type="ECO:0000256" key="7">
    <source>
        <dbReference type="RuleBase" id="RU003879"/>
    </source>
</evidence>
<comment type="caution">
    <text evidence="9">The sequence shown here is derived from an EMBL/GenBank/DDBJ whole genome shotgun (WGS) entry which is preliminary data.</text>
</comment>
<keyword evidence="3" id="KW-1003">Cell membrane</keyword>
<dbReference type="PANTHER" id="PTHR30558:SF3">
    <property type="entry name" value="BIOPOLYMER TRANSPORT PROTEIN EXBD-RELATED"/>
    <property type="match status" value="1"/>
</dbReference>
<evidence type="ECO:0000256" key="1">
    <source>
        <dbReference type="ARBA" id="ARBA00004162"/>
    </source>
</evidence>
<keyword evidence="10" id="KW-1185">Reference proteome</keyword>
<proteinExistence type="inferred from homology"/>
<evidence type="ECO:0000313" key="9">
    <source>
        <dbReference type="EMBL" id="TWU47367.1"/>
    </source>
</evidence>
<evidence type="ECO:0000256" key="3">
    <source>
        <dbReference type="ARBA" id="ARBA00022475"/>
    </source>
</evidence>
<comment type="subcellular location">
    <subcellularLocation>
        <location evidence="1">Cell membrane</location>
        <topology evidence="1">Single-pass membrane protein</topology>
    </subcellularLocation>
    <subcellularLocation>
        <location evidence="7">Cell membrane</location>
        <topology evidence="7">Single-pass type II membrane protein</topology>
    </subcellularLocation>
</comment>
<evidence type="ECO:0000256" key="6">
    <source>
        <dbReference type="ARBA" id="ARBA00023136"/>
    </source>
</evidence>
<dbReference type="EMBL" id="SJPW01000007">
    <property type="protein sequence ID" value="TWU47367.1"/>
    <property type="molecule type" value="Genomic_DNA"/>
</dbReference>
<gene>
    <name evidence="9" type="ORF">Poly51_51670</name>
</gene>
<dbReference type="AlphaFoldDB" id="A0A5C6EH48"/>
<keyword evidence="6 8" id="KW-0472">Membrane</keyword>
<evidence type="ECO:0000256" key="2">
    <source>
        <dbReference type="ARBA" id="ARBA00005811"/>
    </source>
</evidence>
<evidence type="ECO:0000256" key="5">
    <source>
        <dbReference type="ARBA" id="ARBA00022989"/>
    </source>
</evidence>
<dbReference type="OrthoDB" id="292474at2"/>
<keyword evidence="7" id="KW-0653">Protein transport</keyword>
<dbReference type="Pfam" id="PF02472">
    <property type="entry name" value="ExbD"/>
    <property type="match status" value="1"/>
</dbReference>
<dbReference type="GO" id="GO:0022857">
    <property type="term" value="F:transmembrane transporter activity"/>
    <property type="evidence" value="ECO:0007669"/>
    <property type="project" value="InterPro"/>
</dbReference>
<name>A0A5C6EH48_9BACT</name>
<evidence type="ECO:0000256" key="8">
    <source>
        <dbReference type="SAM" id="Phobius"/>
    </source>
</evidence>
<keyword evidence="5 8" id="KW-1133">Transmembrane helix</keyword>
<keyword evidence="7" id="KW-0813">Transport</keyword>
<feature type="transmembrane region" description="Helical" evidence="8">
    <location>
        <begin position="61"/>
        <end position="77"/>
    </location>
</feature>
<keyword evidence="4 7" id="KW-0812">Transmembrane</keyword>
<protein>
    <submittedName>
        <fullName evidence="9">Biopolymer transport protein ExbD/TolR</fullName>
    </submittedName>
</protein>
<comment type="similarity">
    <text evidence="2 7">Belongs to the ExbD/TolR family.</text>
</comment>
<evidence type="ECO:0000313" key="10">
    <source>
        <dbReference type="Proteomes" id="UP000318288"/>
    </source>
</evidence>
<accession>A0A5C6EH48</accession>